<keyword evidence="1" id="KW-0472">Membrane</keyword>
<keyword evidence="3" id="KW-1185">Reference proteome</keyword>
<reference evidence="2" key="2">
    <citation type="submission" date="2025-09" db="UniProtKB">
        <authorList>
            <consortium name="Ensembl"/>
        </authorList>
    </citation>
    <scope>IDENTIFICATION</scope>
</reference>
<evidence type="ECO:0000256" key="1">
    <source>
        <dbReference type="SAM" id="Phobius"/>
    </source>
</evidence>
<organism evidence="2 3">
    <name type="scientific">Haplochromis burtoni</name>
    <name type="common">Burton's mouthbrooder</name>
    <name type="synonym">Chromis burtoni</name>
    <dbReference type="NCBI Taxonomy" id="8153"/>
    <lineage>
        <taxon>Eukaryota</taxon>
        <taxon>Metazoa</taxon>
        <taxon>Chordata</taxon>
        <taxon>Craniata</taxon>
        <taxon>Vertebrata</taxon>
        <taxon>Euteleostomi</taxon>
        <taxon>Actinopterygii</taxon>
        <taxon>Neopterygii</taxon>
        <taxon>Teleostei</taxon>
        <taxon>Neoteleostei</taxon>
        <taxon>Acanthomorphata</taxon>
        <taxon>Ovalentaria</taxon>
        <taxon>Cichlomorphae</taxon>
        <taxon>Cichliformes</taxon>
        <taxon>Cichlidae</taxon>
        <taxon>African cichlids</taxon>
        <taxon>Pseudocrenilabrinae</taxon>
        <taxon>Haplochromini</taxon>
        <taxon>Haplochromis</taxon>
    </lineage>
</organism>
<reference evidence="2" key="1">
    <citation type="submission" date="2025-08" db="UniProtKB">
        <authorList>
            <consortium name="Ensembl"/>
        </authorList>
    </citation>
    <scope>IDENTIFICATION</scope>
</reference>
<dbReference type="Ensembl" id="ENSHBUT00000003065.1">
    <property type="protein sequence ID" value="ENSHBUP00000026588.1"/>
    <property type="gene ID" value="ENSHBUG00000009275.1"/>
</dbReference>
<keyword evidence="1" id="KW-1133">Transmembrane helix</keyword>
<dbReference type="Proteomes" id="UP000264840">
    <property type="component" value="Unplaced"/>
</dbReference>
<dbReference type="OMA" id="FYVKRAF"/>
<dbReference type="AlphaFoldDB" id="A0A3Q2WJU2"/>
<name>A0A3Q2WJU2_HAPBU</name>
<dbReference type="GeneTree" id="ENSGT00940000177855"/>
<proteinExistence type="predicted"/>
<feature type="transmembrane region" description="Helical" evidence="1">
    <location>
        <begin position="19"/>
        <end position="37"/>
    </location>
</feature>
<evidence type="ECO:0000313" key="3">
    <source>
        <dbReference type="Proteomes" id="UP000264840"/>
    </source>
</evidence>
<sequence length="99" mass="11993">LCCAMFSHLFSLSVEKKTLFMWPILYFLILFISYCCVHKKEHGVDHRGKFYVKRAFILLENSKFGNFYTIVKTLYFRLKNSTFFIFVSFFKLKKMKRDC</sequence>
<protein>
    <submittedName>
        <fullName evidence="2">Uncharacterized protein</fullName>
    </submittedName>
</protein>
<evidence type="ECO:0000313" key="2">
    <source>
        <dbReference type="Ensembl" id="ENSHBUP00000026588.1"/>
    </source>
</evidence>
<accession>A0A3Q2WJU2</accession>
<keyword evidence="1" id="KW-0812">Transmembrane</keyword>